<dbReference type="InterPro" id="IPR036291">
    <property type="entry name" value="NAD(P)-bd_dom_sf"/>
</dbReference>
<organism evidence="1 2">
    <name type="scientific">Pseudozyma flocculosa PF-1</name>
    <dbReference type="NCBI Taxonomy" id="1277687"/>
    <lineage>
        <taxon>Eukaryota</taxon>
        <taxon>Fungi</taxon>
        <taxon>Dikarya</taxon>
        <taxon>Basidiomycota</taxon>
        <taxon>Ustilaginomycotina</taxon>
        <taxon>Ustilaginomycetes</taxon>
        <taxon>Ustilaginales</taxon>
        <taxon>Ustilaginaceae</taxon>
        <taxon>Pseudozyma</taxon>
    </lineage>
</organism>
<dbReference type="PRINTS" id="PR00081">
    <property type="entry name" value="GDHRDH"/>
</dbReference>
<reference evidence="1 2" key="1">
    <citation type="journal article" date="2013" name="Plant Cell">
        <title>The transition from a phytopathogenic smut ancestor to an anamorphic biocontrol agent deciphered by comparative whole-genome analysis.</title>
        <authorList>
            <person name="Lefebvre F."/>
            <person name="Joly D.L."/>
            <person name="Labbe C."/>
            <person name="Teichmann B."/>
            <person name="Linning R."/>
            <person name="Belzile F."/>
            <person name="Bakkeren G."/>
            <person name="Belanger R.R."/>
        </authorList>
    </citation>
    <scope>NUCLEOTIDE SEQUENCE [LARGE SCALE GENOMIC DNA]</scope>
    <source>
        <strain evidence="1 2">PF-1</strain>
    </source>
</reference>
<dbReference type="Proteomes" id="UP000053664">
    <property type="component" value="Unassembled WGS sequence"/>
</dbReference>
<accession>A0A061H4M6</accession>
<dbReference type="PANTHER" id="PTHR43431">
    <property type="entry name" value="OXIDOREDUCTASE, SHORT CHAIN DEHYDROGENASE/REDUCTASE FAMILY (AFU_ORTHOLOGUE AFUA_5G14000)"/>
    <property type="match status" value="1"/>
</dbReference>
<dbReference type="GeneID" id="19319037"/>
<dbReference type="InterPro" id="IPR002347">
    <property type="entry name" value="SDR_fam"/>
</dbReference>
<dbReference type="HOGENOM" id="CLU_010194_17_0_1"/>
<dbReference type="Pfam" id="PF00106">
    <property type="entry name" value="adh_short"/>
    <property type="match status" value="1"/>
</dbReference>
<proteinExistence type="predicted"/>
<dbReference type="PANTHER" id="PTHR43431:SF7">
    <property type="entry name" value="OXIDOREDUCTASE, SHORT CHAIN DEHYDROGENASE_REDUCTASE FAMILY (AFU_ORTHOLOGUE AFUA_5G14000)"/>
    <property type="match status" value="1"/>
</dbReference>
<dbReference type="OrthoDB" id="5399006at2759"/>
<evidence type="ECO:0000313" key="2">
    <source>
        <dbReference type="Proteomes" id="UP000053664"/>
    </source>
</evidence>
<dbReference type="Gene3D" id="3.40.50.720">
    <property type="entry name" value="NAD(P)-binding Rossmann-like Domain"/>
    <property type="match status" value="1"/>
</dbReference>
<dbReference type="SUPFAM" id="SSF51735">
    <property type="entry name" value="NAD(P)-binding Rossmann-fold domains"/>
    <property type="match status" value="1"/>
</dbReference>
<dbReference type="RefSeq" id="XP_007880658.1">
    <property type="nucleotide sequence ID" value="XM_007882467.1"/>
</dbReference>
<dbReference type="eggNOG" id="KOG1014">
    <property type="taxonomic scope" value="Eukaryota"/>
</dbReference>
<dbReference type="EMBL" id="KE361639">
    <property type="protein sequence ID" value="EPQ27399.1"/>
    <property type="molecule type" value="Genomic_DNA"/>
</dbReference>
<sequence length="265" mass="27974">MSIANAASKIIVVIGAGPGTGYSVAKRFAQAGHPVALLSRTEERVTSLANQINQLSGKGTAGTTGTARGYAVDATDESSVRDAYARIQRDFPGAAVWGGVFNANGFVRAPLLDTTVAQLKELLDVAVVGALIFAQSHLDAVKRAPLWNDKGGDGERHETKGFLAFTGATASLKGSANFAAFGAAKAALRSLAQSTAREYAPQGVHVLHTIVDGIIDTESTRQRFKNLQSTFMSPDAIAEAYYAAAAQPPSCWTLEVDLRPYDEKF</sequence>
<evidence type="ECO:0008006" key="3">
    <source>
        <dbReference type="Google" id="ProtNLM"/>
    </source>
</evidence>
<evidence type="ECO:0000313" key="1">
    <source>
        <dbReference type="EMBL" id="EPQ27399.1"/>
    </source>
</evidence>
<dbReference type="AlphaFoldDB" id="A0A061H4M6"/>
<name>A0A061H4M6_9BASI</name>
<gene>
    <name evidence="1" type="ORF">PFL1_04937</name>
</gene>
<protein>
    <recommendedName>
        <fullName evidence="3">NAD(P)-binding protein</fullName>
    </recommendedName>
</protein>
<dbReference type="KEGG" id="pfp:PFL1_04937"/>